<dbReference type="PATRIC" id="fig|1336752.4.peg.4561"/>
<protein>
    <submittedName>
        <fullName evidence="1">Uncharacterized protein</fullName>
    </submittedName>
</protein>
<dbReference type="EMBL" id="ASXS01000031">
    <property type="protein sequence ID" value="EPP19529.1"/>
    <property type="molecule type" value="Genomic_DNA"/>
</dbReference>
<organism evidence="1 2">
    <name type="scientific">Vibrio fluvialis PG41</name>
    <dbReference type="NCBI Taxonomy" id="1336752"/>
    <lineage>
        <taxon>Bacteria</taxon>
        <taxon>Pseudomonadati</taxon>
        <taxon>Pseudomonadota</taxon>
        <taxon>Gammaproteobacteria</taxon>
        <taxon>Vibrionales</taxon>
        <taxon>Vibrionaceae</taxon>
        <taxon>Vibrio</taxon>
    </lineage>
</organism>
<proteinExistence type="predicted"/>
<dbReference type="AlphaFoldDB" id="S7HUU3"/>
<gene>
    <name evidence="1" type="ORF">L910_3196</name>
</gene>
<evidence type="ECO:0000313" key="2">
    <source>
        <dbReference type="Proteomes" id="UP000014854"/>
    </source>
</evidence>
<dbReference type="Proteomes" id="UP000014854">
    <property type="component" value="Unassembled WGS sequence"/>
</dbReference>
<comment type="caution">
    <text evidence="1">The sequence shown here is derived from an EMBL/GenBank/DDBJ whole genome shotgun (WGS) entry which is preliminary data.</text>
</comment>
<accession>S7HUU3</accession>
<sequence>MIISDFQNVFTASYQQGRAFYAFFRCVKRLIFEHLQKHFVNGLFFSQLARKVLSSLACDP</sequence>
<name>S7HUU3_VIBFL</name>
<reference evidence="1 2" key="1">
    <citation type="journal article" date="2013" name="Gut Pathog.">
        <title>Evidence of a new metabolic capacity in an emerging diarrheal pathogen: lessons from the draft genomes of Vibrio fluvialis strains PG41 and I21563.</title>
        <authorList>
            <person name="Khatri I."/>
            <person name="Mahajan S."/>
            <person name="Dureja C."/>
            <person name="Subramanian S."/>
            <person name="Raychaudhuri S."/>
        </authorList>
    </citation>
    <scope>NUCLEOTIDE SEQUENCE [LARGE SCALE GENOMIC DNA]</scope>
    <source>
        <strain evidence="1 2">PG41</strain>
    </source>
</reference>
<evidence type="ECO:0000313" key="1">
    <source>
        <dbReference type="EMBL" id="EPP19529.1"/>
    </source>
</evidence>